<reference evidence="1 2" key="1">
    <citation type="journal article" date="2021" name="Elife">
        <title>Chloroplast acquisition without the gene transfer in kleptoplastic sea slugs, Plakobranchus ocellatus.</title>
        <authorList>
            <person name="Maeda T."/>
            <person name="Takahashi S."/>
            <person name="Yoshida T."/>
            <person name="Shimamura S."/>
            <person name="Takaki Y."/>
            <person name="Nagai Y."/>
            <person name="Toyoda A."/>
            <person name="Suzuki Y."/>
            <person name="Arimoto A."/>
            <person name="Ishii H."/>
            <person name="Satoh N."/>
            <person name="Nishiyama T."/>
            <person name="Hasebe M."/>
            <person name="Maruyama T."/>
            <person name="Minagawa J."/>
            <person name="Obokata J."/>
            <person name="Shigenobu S."/>
        </authorList>
    </citation>
    <scope>NUCLEOTIDE SEQUENCE [LARGE SCALE GENOMIC DNA]</scope>
</reference>
<comment type="caution">
    <text evidence="1">The sequence shown here is derived from an EMBL/GenBank/DDBJ whole genome shotgun (WGS) entry which is preliminary data.</text>
</comment>
<evidence type="ECO:0000313" key="2">
    <source>
        <dbReference type="Proteomes" id="UP000735302"/>
    </source>
</evidence>
<accession>A0AAV3YST9</accession>
<dbReference type="AlphaFoldDB" id="A0AAV3YST9"/>
<dbReference type="Proteomes" id="UP000735302">
    <property type="component" value="Unassembled WGS sequence"/>
</dbReference>
<organism evidence="1 2">
    <name type="scientific">Plakobranchus ocellatus</name>
    <dbReference type="NCBI Taxonomy" id="259542"/>
    <lineage>
        <taxon>Eukaryota</taxon>
        <taxon>Metazoa</taxon>
        <taxon>Spiralia</taxon>
        <taxon>Lophotrochozoa</taxon>
        <taxon>Mollusca</taxon>
        <taxon>Gastropoda</taxon>
        <taxon>Heterobranchia</taxon>
        <taxon>Euthyneura</taxon>
        <taxon>Panpulmonata</taxon>
        <taxon>Sacoglossa</taxon>
        <taxon>Placobranchoidea</taxon>
        <taxon>Plakobranchidae</taxon>
        <taxon>Plakobranchus</taxon>
    </lineage>
</organism>
<proteinExistence type="predicted"/>
<dbReference type="EMBL" id="BLXT01001473">
    <property type="protein sequence ID" value="GFN85859.1"/>
    <property type="molecule type" value="Genomic_DNA"/>
</dbReference>
<sequence>MSFILDALVFSAGMCLQSRSRSPPECVYNRDLDLHPNVFTIEISISTRMCLHSRSRSPPECVYNRDLDLHPNVFTIEISISIHNLFACFAAHFYFTVSVAEENNSQRIGFG</sequence>
<keyword evidence="2" id="KW-1185">Reference proteome</keyword>
<evidence type="ECO:0000313" key="1">
    <source>
        <dbReference type="EMBL" id="GFN85859.1"/>
    </source>
</evidence>
<gene>
    <name evidence="1" type="ORF">PoB_001236500</name>
</gene>
<protein>
    <recommendedName>
        <fullName evidence="3">Secreted protein</fullName>
    </recommendedName>
</protein>
<evidence type="ECO:0008006" key="3">
    <source>
        <dbReference type="Google" id="ProtNLM"/>
    </source>
</evidence>
<name>A0AAV3YST9_9GAST</name>